<dbReference type="InterPro" id="IPR011050">
    <property type="entry name" value="Pectin_lyase_fold/virulence"/>
</dbReference>
<dbReference type="BioCyc" id="PMAR862515-HMP:GMOO-1384-MONOMER"/>
<dbReference type="Proteomes" id="UP000004394">
    <property type="component" value="Unassembled WGS sequence"/>
</dbReference>
<keyword evidence="3" id="KW-1185">Reference proteome</keyword>
<dbReference type="EMBL" id="AEEI01000044">
    <property type="protein sequence ID" value="EFM01721.1"/>
    <property type="molecule type" value="Genomic_DNA"/>
</dbReference>
<proteinExistence type="predicted"/>
<name>E0NT60_9BACT</name>
<accession>E0NT60</accession>
<keyword evidence="1" id="KW-0732">Signal</keyword>
<reference evidence="2" key="1">
    <citation type="submission" date="2010-07" db="EMBL/GenBank/DDBJ databases">
        <authorList>
            <person name="Muzny D."/>
            <person name="Qin X."/>
            <person name="Deng J."/>
            <person name="Jiang H."/>
            <person name="Liu Y."/>
            <person name="Qu J."/>
            <person name="Song X.-Z."/>
            <person name="Zhang L."/>
            <person name="Thornton R."/>
            <person name="Coyle M."/>
            <person name="Francisco L."/>
            <person name="Jackson L."/>
            <person name="Javaid M."/>
            <person name="Korchina V."/>
            <person name="Kovar C."/>
            <person name="Mata R."/>
            <person name="Mathew T."/>
            <person name="Ngo R."/>
            <person name="Nguyen L."/>
            <person name="Nguyen N."/>
            <person name="Okwuonu G."/>
            <person name="Ongeri F."/>
            <person name="Pham C."/>
            <person name="Simmons D."/>
            <person name="Wilczek-Boney K."/>
            <person name="Hale W."/>
            <person name="Jakkamsetti A."/>
            <person name="Pham P."/>
            <person name="Ruth R."/>
            <person name="San Lucas F."/>
            <person name="Warren J."/>
            <person name="Zhang J."/>
            <person name="Zhao Z."/>
            <person name="Zhou C."/>
            <person name="Zhu D."/>
            <person name="Lee S."/>
            <person name="Bess C."/>
            <person name="Blankenburg K."/>
            <person name="Forbes L."/>
            <person name="Fu Q."/>
            <person name="Gubbala S."/>
            <person name="Hirani K."/>
            <person name="Jayaseelan J.C."/>
            <person name="Lara F."/>
            <person name="Munidasa M."/>
            <person name="Palculict T."/>
            <person name="Patil S."/>
            <person name="Pu L.-L."/>
            <person name="Saada N."/>
            <person name="Tang L."/>
            <person name="Weissenberger G."/>
            <person name="Zhu Y."/>
            <person name="Hemphill L."/>
            <person name="Shang Y."/>
            <person name="Youmans B."/>
            <person name="Ayvaz T."/>
            <person name="Ross M."/>
            <person name="Santibanez J."/>
            <person name="Aqrawi P."/>
            <person name="Gross S."/>
            <person name="Joshi V."/>
            <person name="Fowler G."/>
            <person name="Nazareth L."/>
            <person name="Reid J."/>
            <person name="Worley K."/>
            <person name="Petrosino J."/>
            <person name="Highlander S."/>
            <person name="Gibbs R."/>
        </authorList>
    </citation>
    <scope>NUCLEOTIDE SEQUENCE [LARGE SCALE GENOMIC DNA]</scope>
    <source>
        <strain evidence="2">DSM 16973</strain>
    </source>
</reference>
<feature type="signal peptide" evidence="1">
    <location>
        <begin position="1"/>
        <end position="24"/>
    </location>
</feature>
<sequence length="268" mass="28510">MKKNTLFTLLLIIAAMMWASSTSASIVLAGQWLTRTNNVIGQGITGKVHYDAKNKVLTLTNAHIKYRNGVLTSNDEGLKLIVKGNCSFTDISPQSKSTVLLKKSMTITGGGTLTIEGPGMAIDLNTNATANLTIIDCSVTAKSDIFGIIGSPTSTLIIHNATVKATGRQFGSIRNWGDIKLEGCKIVQPADATIDNTTGYNAVMSGGAVVNKEVVIVPDGTLSIIIPTVDVPANKRGIYTLDGIRLTSKFENLPEGVYIVNGRKMVKK</sequence>
<comment type="caution">
    <text evidence="2">The sequence shown here is derived from an EMBL/GenBank/DDBJ whole genome shotgun (WGS) entry which is preliminary data.</text>
</comment>
<dbReference type="STRING" id="862515.HMPREF0658_1361"/>
<dbReference type="AlphaFoldDB" id="E0NT60"/>
<gene>
    <name evidence="2" type="ORF">HMPREF0658_1361</name>
</gene>
<feature type="chain" id="PRO_5003138195" evidence="1">
    <location>
        <begin position="25"/>
        <end position="268"/>
    </location>
</feature>
<protein>
    <submittedName>
        <fullName evidence="2">Uncharacterized protein</fullName>
    </submittedName>
</protein>
<evidence type="ECO:0000256" key="1">
    <source>
        <dbReference type="SAM" id="SignalP"/>
    </source>
</evidence>
<dbReference type="HOGENOM" id="CLU_081456_0_0_10"/>
<evidence type="ECO:0000313" key="2">
    <source>
        <dbReference type="EMBL" id="EFM01721.1"/>
    </source>
</evidence>
<organism evidence="2 3">
    <name type="scientific">Hoylesella marshii DSM 16973 = JCM 13450</name>
    <dbReference type="NCBI Taxonomy" id="862515"/>
    <lineage>
        <taxon>Bacteria</taxon>
        <taxon>Pseudomonadati</taxon>
        <taxon>Bacteroidota</taxon>
        <taxon>Bacteroidia</taxon>
        <taxon>Bacteroidales</taxon>
        <taxon>Prevotellaceae</taxon>
        <taxon>Hoylesella</taxon>
    </lineage>
</organism>
<dbReference type="SUPFAM" id="SSF51126">
    <property type="entry name" value="Pectin lyase-like"/>
    <property type="match status" value="1"/>
</dbReference>
<evidence type="ECO:0000313" key="3">
    <source>
        <dbReference type="Proteomes" id="UP000004394"/>
    </source>
</evidence>
<dbReference type="RefSeq" id="WP_006949429.1">
    <property type="nucleotide sequence ID" value="NZ_BAJI01000029.1"/>
</dbReference>